<organism evidence="1 2">
    <name type="scientific">Lipomyces tetrasporus</name>
    <dbReference type="NCBI Taxonomy" id="54092"/>
    <lineage>
        <taxon>Eukaryota</taxon>
        <taxon>Fungi</taxon>
        <taxon>Dikarya</taxon>
        <taxon>Ascomycota</taxon>
        <taxon>Saccharomycotina</taxon>
        <taxon>Lipomycetes</taxon>
        <taxon>Lipomycetales</taxon>
        <taxon>Lipomycetaceae</taxon>
        <taxon>Lipomyces</taxon>
    </lineage>
</organism>
<dbReference type="RefSeq" id="XP_056041530.1">
    <property type="nucleotide sequence ID" value="XM_056189472.1"/>
</dbReference>
<keyword evidence="2" id="KW-1185">Reference proteome</keyword>
<proteinExistence type="predicted"/>
<sequence length="77" mass="9126">MEVNERITTRHKRLDYRLFNDESDEEASPEDRIPESVLAASFDDFFVDTPDYEIFPSESASPMQQTQQLLIFFNYLE</sequence>
<dbReference type="GeneID" id="80884638"/>
<comment type="caution">
    <text evidence="1">The sequence shown here is derived from an EMBL/GenBank/DDBJ whole genome shotgun (WGS) entry which is preliminary data.</text>
</comment>
<evidence type="ECO:0000313" key="2">
    <source>
        <dbReference type="Proteomes" id="UP001217417"/>
    </source>
</evidence>
<reference evidence="1" key="1">
    <citation type="submission" date="2023-03" db="EMBL/GenBank/DDBJ databases">
        <title>Near-Complete genome sequence of Lipomyces tetrasporous NRRL Y-64009, an oleaginous yeast capable of growing on lignocellulosic hydrolysates.</title>
        <authorList>
            <consortium name="Lawrence Berkeley National Laboratory"/>
            <person name="Jagtap S.S."/>
            <person name="Liu J.-J."/>
            <person name="Walukiewicz H.E."/>
            <person name="Pangilinan J."/>
            <person name="Lipzen A."/>
            <person name="Ahrendt S."/>
            <person name="Koriabine M."/>
            <person name="Cobaugh K."/>
            <person name="Salamov A."/>
            <person name="Yoshinaga Y."/>
            <person name="Ng V."/>
            <person name="Daum C."/>
            <person name="Grigoriev I.V."/>
            <person name="Slininger P.J."/>
            <person name="Dien B.S."/>
            <person name="Jin Y.-S."/>
            <person name="Rao C.V."/>
        </authorList>
    </citation>
    <scope>NUCLEOTIDE SEQUENCE</scope>
    <source>
        <strain evidence="1">NRRL Y-64009</strain>
    </source>
</reference>
<dbReference type="AlphaFoldDB" id="A0AAD7VRF9"/>
<gene>
    <name evidence="1" type="ORF">POJ06DRAFT_270891</name>
</gene>
<name>A0AAD7VRF9_9ASCO</name>
<dbReference type="Proteomes" id="UP001217417">
    <property type="component" value="Unassembled WGS sequence"/>
</dbReference>
<protein>
    <submittedName>
        <fullName evidence="1">Uncharacterized protein</fullName>
    </submittedName>
</protein>
<accession>A0AAD7VRF9</accession>
<evidence type="ECO:0000313" key="1">
    <source>
        <dbReference type="EMBL" id="KAJ8098080.1"/>
    </source>
</evidence>
<dbReference type="EMBL" id="JARPMG010000010">
    <property type="protein sequence ID" value="KAJ8098080.1"/>
    <property type="molecule type" value="Genomic_DNA"/>
</dbReference>